<name>A0A6J4KFD9_9BACT</name>
<evidence type="ECO:0000256" key="1">
    <source>
        <dbReference type="ARBA" id="ARBA00005046"/>
    </source>
</evidence>
<dbReference type="SUPFAM" id="SSF54690">
    <property type="entry name" value="Molybdopterin synthase subunit MoaE"/>
    <property type="match status" value="1"/>
</dbReference>
<dbReference type="InterPro" id="IPR036563">
    <property type="entry name" value="MoaE_sf"/>
</dbReference>
<dbReference type="AlphaFoldDB" id="A0A6J4KFD9"/>
<evidence type="ECO:0000256" key="5">
    <source>
        <dbReference type="ARBA" id="ARBA00023150"/>
    </source>
</evidence>
<reference evidence="12" key="1">
    <citation type="submission" date="2020-02" db="EMBL/GenBank/DDBJ databases">
        <authorList>
            <person name="Meier V. D."/>
        </authorList>
    </citation>
    <scope>NUCLEOTIDE SEQUENCE</scope>
    <source>
        <strain evidence="12">AVDCRST_MAG40</strain>
    </source>
</reference>
<evidence type="ECO:0000256" key="7">
    <source>
        <dbReference type="ARBA" id="ARBA00029745"/>
    </source>
</evidence>
<dbReference type="Pfam" id="PF02391">
    <property type="entry name" value="MoaE"/>
    <property type="match status" value="1"/>
</dbReference>
<dbReference type="EMBL" id="CADCTX010000167">
    <property type="protein sequence ID" value="CAA9304551.1"/>
    <property type="molecule type" value="Genomic_DNA"/>
</dbReference>
<dbReference type="GO" id="GO:0030366">
    <property type="term" value="F:molybdopterin synthase activity"/>
    <property type="evidence" value="ECO:0007669"/>
    <property type="project" value="UniProtKB-EC"/>
</dbReference>
<proteinExistence type="inferred from homology"/>
<evidence type="ECO:0000256" key="8">
    <source>
        <dbReference type="ARBA" id="ARBA00030407"/>
    </source>
</evidence>
<comment type="pathway">
    <text evidence="1">Cofactor biosynthesis; molybdopterin biosynthesis.</text>
</comment>
<evidence type="ECO:0000256" key="3">
    <source>
        <dbReference type="ARBA" id="ARBA00011950"/>
    </source>
</evidence>
<evidence type="ECO:0000256" key="11">
    <source>
        <dbReference type="ARBA" id="ARBA00049878"/>
    </source>
</evidence>
<evidence type="ECO:0000256" key="4">
    <source>
        <dbReference type="ARBA" id="ARBA00013858"/>
    </source>
</evidence>
<comment type="subunit">
    <text evidence="6">Heterotetramer of 2 MoaD subunits and 2 MoaE subunits. Also stable as homodimer. The enzyme changes between these two forms during catalysis.</text>
</comment>
<dbReference type="EC" id="2.8.1.12" evidence="3"/>
<keyword evidence="5" id="KW-0501">Molybdenum cofactor biosynthesis</keyword>
<dbReference type="CDD" id="cd00756">
    <property type="entry name" value="MoaE"/>
    <property type="match status" value="1"/>
</dbReference>
<sequence>MRTAIHDRPIDLAALLAEVAAPANGAAILFVGTVREVNDGRAVTGIDYSAYLAMARRELDAIAGEVASRYETPHVVVEHRLGHLALGEASVAVAVAHPRRAPAYDASRQVIEELKRRVPIWKREHYADGTREWVDPTAQPAPV</sequence>
<accession>A0A6J4KFD9</accession>
<evidence type="ECO:0000256" key="10">
    <source>
        <dbReference type="ARBA" id="ARBA00032474"/>
    </source>
</evidence>
<dbReference type="PANTHER" id="PTHR23404">
    <property type="entry name" value="MOLYBDOPTERIN SYNTHASE RELATED"/>
    <property type="match status" value="1"/>
</dbReference>
<gene>
    <name evidence="12" type="ORF">AVDCRST_MAG40-583</name>
</gene>
<evidence type="ECO:0000313" key="12">
    <source>
        <dbReference type="EMBL" id="CAA9304551.1"/>
    </source>
</evidence>
<comment type="similarity">
    <text evidence="2">Belongs to the MoaE family.</text>
</comment>
<evidence type="ECO:0000256" key="2">
    <source>
        <dbReference type="ARBA" id="ARBA00005426"/>
    </source>
</evidence>
<dbReference type="Gene3D" id="3.90.1170.40">
    <property type="entry name" value="Molybdopterin biosynthesis MoaE subunit"/>
    <property type="match status" value="1"/>
</dbReference>
<organism evidence="12">
    <name type="scientific">uncultured Gemmatimonadaceae bacterium</name>
    <dbReference type="NCBI Taxonomy" id="246130"/>
    <lineage>
        <taxon>Bacteria</taxon>
        <taxon>Pseudomonadati</taxon>
        <taxon>Gemmatimonadota</taxon>
        <taxon>Gemmatimonadia</taxon>
        <taxon>Gemmatimonadales</taxon>
        <taxon>Gemmatimonadaceae</taxon>
        <taxon>environmental samples</taxon>
    </lineage>
</organism>
<dbReference type="GO" id="GO:0006777">
    <property type="term" value="P:Mo-molybdopterin cofactor biosynthetic process"/>
    <property type="evidence" value="ECO:0007669"/>
    <property type="project" value="UniProtKB-KW"/>
</dbReference>
<protein>
    <recommendedName>
        <fullName evidence="4">Molybdopterin synthase catalytic subunit</fullName>
        <ecNumber evidence="3">2.8.1.12</ecNumber>
    </recommendedName>
    <alternativeName>
        <fullName evidence="9">MPT synthase subunit 2</fullName>
    </alternativeName>
    <alternativeName>
        <fullName evidence="7">Molybdenum cofactor biosynthesis protein E</fullName>
    </alternativeName>
    <alternativeName>
        <fullName evidence="8">Molybdopterin-converting factor large subunit</fullName>
    </alternativeName>
    <alternativeName>
        <fullName evidence="10">Molybdopterin-converting factor subunit 2</fullName>
    </alternativeName>
</protein>
<evidence type="ECO:0000256" key="6">
    <source>
        <dbReference type="ARBA" id="ARBA00026066"/>
    </source>
</evidence>
<evidence type="ECO:0000256" key="9">
    <source>
        <dbReference type="ARBA" id="ARBA00030781"/>
    </source>
</evidence>
<comment type="catalytic activity">
    <reaction evidence="11">
        <text>2 [molybdopterin-synthase sulfur-carrier protein]-C-terminal-Gly-aminoethanethioate + cyclic pyranopterin phosphate + H2O = molybdopterin + 2 [molybdopterin-synthase sulfur-carrier protein]-C-terminal Gly-Gly + 2 H(+)</text>
        <dbReference type="Rhea" id="RHEA:26333"/>
        <dbReference type="Rhea" id="RHEA-COMP:12202"/>
        <dbReference type="Rhea" id="RHEA-COMP:19907"/>
        <dbReference type="ChEBI" id="CHEBI:15377"/>
        <dbReference type="ChEBI" id="CHEBI:15378"/>
        <dbReference type="ChEBI" id="CHEBI:58698"/>
        <dbReference type="ChEBI" id="CHEBI:59648"/>
        <dbReference type="ChEBI" id="CHEBI:90778"/>
        <dbReference type="ChEBI" id="CHEBI:232372"/>
        <dbReference type="EC" id="2.8.1.12"/>
    </reaction>
</comment>
<dbReference type="InterPro" id="IPR003448">
    <property type="entry name" value="Mopterin_biosynth_MoaE"/>
</dbReference>